<dbReference type="EMBL" id="JABBWE010000067">
    <property type="protein sequence ID" value="KAG1788589.1"/>
    <property type="molecule type" value="Genomic_DNA"/>
</dbReference>
<comment type="caution">
    <text evidence="3">The sequence shown here is derived from an EMBL/GenBank/DDBJ whole genome shotgun (WGS) entry which is preliminary data.</text>
</comment>
<feature type="compositionally biased region" description="Polar residues" evidence="2">
    <location>
        <begin position="48"/>
        <end position="63"/>
    </location>
</feature>
<dbReference type="Proteomes" id="UP000719766">
    <property type="component" value="Unassembled WGS sequence"/>
</dbReference>
<feature type="region of interest" description="Disordered" evidence="2">
    <location>
        <begin position="1"/>
        <end position="28"/>
    </location>
</feature>
<evidence type="ECO:0000256" key="2">
    <source>
        <dbReference type="SAM" id="MobiDB-lite"/>
    </source>
</evidence>
<dbReference type="GeneID" id="64592260"/>
<gene>
    <name evidence="3" type="ORF">HD556DRAFT_1245001</name>
</gene>
<dbReference type="SUPFAM" id="SSF57756">
    <property type="entry name" value="Retrovirus zinc finger-like domains"/>
    <property type="match status" value="1"/>
</dbReference>
<feature type="region of interest" description="Disordered" evidence="2">
    <location>
        <begin position="46"/>
        <end position="67"/>
    </location>
</feature>
<reference evidence="3" key="1">
    <citation type="journal article" date="2020" name="New Phytol.">
        <title>Comparative genomics reveals dynamic genome evolution in host specialist ectomycorrhizal fungi.</title>
        <authorList>
            <person name="Lofgren L.A."/>
            <person name="Nguyen N.H."/>
            <person name="Vilgalys R."/>
            <person name="Ruytinx J."/>
            <person name="Liao H.L."/>
            <person name="Branco S."/>
            <person name="Kuo A."/>
            <person name="LaButti K."/>
            <person name="Lipzen A."/>
            <person name="Andreopoulos W."/>
            <person name="Pangilinan J."/>
            <person name="Riley R."/>
            <person name="Hundley H."/>
            <person name="Na H."/>
            <person name="Barry K."/>
            <person name="Grigoriev I.V."/>
            <person name="Stajich J.E."/>
            <person name="Kennedy P.G."/>
        </authorList>
    </citation>
    <scope>NUCLEOTIDE SEQUENCE</scope>
    <source>
        <strain evidence="3">S12</strain>
    </source>
</reference>
<evidence type="ECO:0000256" key="1">
    <source>
        <dbReference type="ARBA" id="ARBA00022664"/>
    </source>
</evidence>
<accession>A0A9P7AG07</accession>
<keyword evidence="1" id="KW-0507">mRNA processing</keyword>
<sequence>MEAGEDDDGEKSTRKTYLSPQERERRKKGGLCFKCSKKGLIKDCPNHPTVTTARKTQTNSASSSKEDAEYQEFLEWKVFKAGQVKKPKKKEESEDEDC</sequence>
<protein>
    <recommendedName>
        <fullName evidence="5">CCHC-type domain-containing protein</fullName>
    </recommendedName>
</protein>
<evidence type="ECO:0000313" key="3">
    <source>
        <dbReference type="EMBL" id="KAG1788589.1"/>
    </source>
</evidence>
<dbReference type="GO" id="GO:0008270">
    <property type="term" value="F:zinc ion binding"/>
    <property type="evidence" value="ECO:0007669"/>
    <property type="project" value="InterPro"/>
</dbReference>
<evidence type="ECO:0000313" key="4">
    <source>
        <dbReference type="Proteomes" id="UP000719766"/>
    </source>
</evidence>
<organism evidence="3 4">
    <name type="scientific">Suillus plorans</name>
    <dbReference type="NCBI Taxonomy" id="116603"/>
    <lineage>
        <taxon>Eukaryota</taxon>
        <taxon>Fungi</taxon>
        <taxon>Dikarya</taxon>
        <taxon>Basidiomycota</taxon>
        <taxon>Agaricomycotina</taxon>
        <taxon>Agaricomycetes</taxon>
        <taxon>Agaricomycetidae</taxon>
        <taxon>Boletales</taxon>
        <taxon>Suillineae</taxon>
        <taxon>Suillaceae</taxon>
        <taxon>Suillus</taxon>
    </lineage>
</organism>
<evidence type="ECO:0008006" key="5">
    <source>
        <dbReference type="Google" id="ProtNLM"/>
    </source>
</evidence>
<dbReference type="GO" id="GO:0006397">
    <property type="term" value="P:mRNA processing"/>
    <property type="evidence" value="ECO:0007669"/>
    <property type="project" value="UniProtKB-KW"/>
</dbReference>
<keyword evidence="4" id="KW-1185">Reference proteome</keyword>
<dbReference type="InterPro" id="IPR036875">
    <property type="entry name" value="Znf_CCHC_sf"/>
</dbReference>
<dbReference type="RefSeq" id="XP_041155787.1">
    <property type="nucleotide sequence ID" value="XM_041298496.1"/>
</dbReference>
<dbReference type="AlphaFoldDB" id="A0A9P7AG07"/>
<proteinExistence type="predicted"/>
<dbReference type="OrthoDB" id="2689916at2759"/>
<dbReference type="GO" id="GO:0003676">
    <property type="term" value="F:nucleic acid binding"/>
    <property type="evidence" value="ECO:0007669"/>
    <property type="project" value="InterPro"/>
</dbReference>
<name>A0A9P7AG07_9AGAM</name>